<protein>
    <submittedName>
        <fullName evidence="6">TetR/AcrR family transcriptional regulator</fullName>
    </submittedName>
</protein>
<keyword evidence="7" id="KW-1185">Reference proteome</keyword>
<dbReference type="SUPFAM" id="SSF46689">
    <property type="entry name" value="Homeodomain-like"/>
    <property type="match status" value="1"/>
</dbReference>
<proteinExistence type="predicted"/>
<keyword evidence="1" id="KW-0805">Transcription regulation</keyword>
<dbReference type="InterPro" id="IPR036271">
    <property type="entry name" value="Tet_transcr_reg_TetR-rel_C_sf"/>
</dbReference>
<dbReference type="RefSeq" id="WP_344312091.1">
    <property type="nucleotide sequence ID" value="NZ_BAAANY010000015.1"/>
</dbReference>
<dbReference type="SUPFAM" id="SSF48498">
    <property type="entry name" value="Tetracyclin repressor-like, C-terminal domain"/>
    <property type="match status" value="1"/>
</dbReference>
<dbReference type="PANTHER" id="PTHR47506:SF3">
    <property type="entry name" value="HTH-TYPE TRANSCRIPTIONAL REGULATOR LMRA"/>
    <property type="match status" value="1"/>
</dbReference>
<dbReference type="InterPro" id="IPR009057">
    <property type="entry name" value="Homeodomain-like_sf"/>
</dbReference>
<dbReference type="Proteomes" id="UP001500618">
    <property type="component" value="Unassembled WGS sequence"/>
</dbReference>
<dbReference type="Gene3D" id="1.10.357.10">
    <property type="entry name" value="Tetracycline Repressor, domain 2"/>
    <property type="match status" value="1"/>
</dbReference>
<evidence type="ECO:0000256" key="2">
    <source>
        <dbReference type="ARBA" id="ARBA00023125"/>
    </source>
</evidence>
<keyword evidence="3" id="KW-0804">Transcription</keyword>
<feature type="domain" description="Transcriptional regulator LmrA/YxaF-like C-terminal" evidence="5">
    <location>
        <begin position="77"/>
        <end position="176"/>
    </location>
</feature>
<dbReference type="EMBL" id="BAAANY010000015">
    <property type="protein sequence ID" value="GAA1688995.1"/>
    <property type="molecule type" value="Genomic_DNA"/>
</dbReference>
<organism evidence="6 7">
    <name type="scientific">Fodinicola feengrottensis</name>
    <dbReference type="NCBI Taxonomy" id="435914"/>
    <lineage>
        <taxon>Bacteria</taxon>
        <taxon>Bacillati</taxon>
        <taxon>Actinomycetota</taxon>
        <taxon>Actinomycetes</taxon>
        <taxon>Mycobacteriales</taxon>
        <taxon>Fodinicola</taxon>
    </lineage>
</organism>
<dbReference type="Pfam" id="PF00440">
    <property type="entry name" value="TetR_N"/>
    <property type="match status" value="1"/>
</dbReference>
<evidence type="ECO:0000259" key="5">
    <source>
        <dbReference type="Pfam" id="PF21993"/>
    </source>
</evidence>
<evidence type="ECO:0000256" key="3">
    <source>
        <dbReference type="ARBA" id="ARBA00023163"/>
    </source>
</evidence>
<accession>A0ABN2HJV9</accession>
<dbReference type="PANTHER" id="PTHR47506">
    <property type="entry name" value="TRANSCRIPTIONAL REGULATORY PROTEIN"/>
    <property type="match status" value="1"/>
</dbReference>
<name>A0ABN2HJV9_9ACTN</name>
<dbReference type="InterPro" id="IPR054156">
    <property type="entry name" value="YxaF_TetR_C"/>
</dbReference>
<reference evidence="6 7" key="1">
    <citation type="journal article" date="2019" name="Int. J. Syst. Evol. Microbiol.">
        <title>The Global Catalogue of Microorganisms (GCM) 10K type strain sequencing project: providing services to taxonomists for standard genome sequencing and annotation.</title>
        <authorList>
            <consortium name="The Broad Institute Genomics Platform"/>
            <consortium name="The Broad Institute Genome Sequencing Center for Infectious Disease"/>
            <person name="Wu L."/>
            <person name="Ma J."/>
        </authorList>
    </citation>
    <scope>NUCLEOTIDE SEQUENCE [LARGE SCALE GENOMIC DNA]</scope>
    <source>
        <strain evidence="6 7">JCM 14718</strain>
    </source>
</reference>
<dbReference type="Pfam" id="PF21993">
    <property type="entry name" value="TetR_C_13_2"/>
    <property type="match status" value="1"/>
</dbReference>
<keyword evidence="2" id="KW-0238">DNA-binding</keyword>
<gene>
    <name evidence="6" type="ORF">GCM10009765_43050</name>
</gene>
<feature type="domain" description="HTH tetR-type" evidence="4">
    <location>
        <begin position="10"/>
        <end position="56"/>
    </location>
</feature>
<evidence type="ECO:0000259" key="4">
    <source>
        <dbReference type="Pfam" id="PF00440"/>
    </source>
</evidence>
<sequence>MAGDTRTRMIEATVAALQRQGVAGMSFTGVLHGSGAARGAIYHHFPGGKAQIVAEAAARNGQDVRAHLAELPADSPPAVVEAFLAAIRPVVEASASGGGCAVAAVTVDPGDDGTLREVAATAFASWVDQLAERLAAAGVPSGEATDLAATLITLLEGAHVLCRAAGTLDPFERAARTAADLTRSRYPVSF</sequence>
<dbReference type="InterPro" id="IPR001647">
    <property type="entry name" value="HTH_TetR"/>
</dbReference>
<comment type="caution">
    <text evidence="6">The sequence shown here is derived from an EMBL/GenBank/DDBJ whole genome shotgun (WGS) entry which is preliminary data.</text>
</comment>
<evidence type="ECO:0000256" key="1">
    <source>
        <dbReference type="ARBA" id="ARBA00023015"/>
    </source>
</evidence>
<evidence type="ECO:0000313" key="7">
    <source>
        <dbReference type="Proteomes" id="UP001500618"/>
    </source>
</evidence>
<evidence type="ECO:0000313" key="6">
    <source>
        <dbReference type="EMBL" id="GAA1688995.1"/>
    </source>
</evidence>